<dbReference type="GO" id="GO:0016853">
    <property type="term" value="F:isomerase activity"/>
    <property type="evidence" value="ECO:0007669"/>
    <property type="project" value="UniProtKB-KW"/>
</dbReference>
<evidence type="ECO:0000256" key="1">
    <source>
        <dbReference type="ARBA" id="ARBA00022723"/>
    </source>
</evidence>
<protein>
    <submittedName>
        <fullName evidence="4">Mannose-6-phosphate isomerase</fullName>
    </submittedName>
</protein>
<accession>A0ABR4YLU2</accession>
<keyword evidence="2" id="KW-0862">Zinc</keyword>
<dbReference type="PIRSF" id="PIRSF036894">
    <property type="entry name" value="PMI_Firm_short"/>
    <property type="match status" value="1"/>
</dbReference>
<dbReference type="Proteomes" id="UP000030889">
    <property type="component" value="Unassembled WGS sequence"/>
</dbReference>
<reference evidence="4 5" key="1">
    <citation type="submission" date="2014-09" db="EMBL/GenBank/DDBJ databases">
        <title>Alistipes sp. 627, sp. nov., a novel member of the family Rikenellaceae isolated from human faeces.</title>
        <authorList>
            <person name="Shkoporov A.N."/>
            <person name="Chaplin A.V."/>
            <person name="Motuzova O.V."/>
            <person name="Kafarskaia L.I."/>
            <person name="Khokhlova E.V."/>
            <person name="Efimov B.A."/>
        </authorList>
    </citation>
    <scope>NUCLEOTIDE SEQUENCE [LARGE SCALE GENOMIC DNA]</scope>
    <source>
        <strain evidence="4 5">627</strain>
    </source>
</reference>
<comment type="caution">
    <text evidence="4">The sequence shown here is derived from an EMBL/GenBank/DDBJ whole genome shotgun (WGS) entry which is preliminary data.</text>
</comment>
<evidence type="ECO:0000313" key="5">
    <source>
        <dbReference type="Proteomes" id="UP000030889"/>
    </source>
</evidence>
<keyword evidence="5" id="KW-1185">Reference proteome</keyword>
<evidence type="ECO:0000256" key="2">
    <source>
        <dbReference type="ARBA" id="ARBA00022833"/>
    </source>
</evidence>
<proteinExistence type="predicted"/>
<keyword evidence="1" id="KW-0479">Metal-binding</keyword>
<dbReference type="PANTHER" id="PTHR42742">
    <property type="entry name" value="TRANSCRIPTIONAL REPRESSOR MPRA"/>
    <property type="match status" value="1"/>
</dbReference>
<dbReference type="EMBL" id="JRGF01000001">
    <property type="protein sequence ID" value="KHE43061.1"/>
    <property type="molecule type" value="Genomic_DNA"/>
</dbReference>
<dbReference type="InterPro" id="IPR014628">
    <property type="entry name" value="Man6P_isomerase_Firm_short"/>
</dbReference>
<dbReference type="InterPro" id="IPR046457">
    <property type="entry name" value="PMI_typeI_cat"/>
</dbReference>
<sequence>MEVMLYPLKFKPILKSQIWGGDRLVKAGKRLPAKLSAAAGSIGESWEISGVEGDVSVVSNGFLKSNNLEEITEVYMGDLVGEKVYDTYGLEFPVLVKFIDAHDVLSVQVHPDDGLARERHGSRGKTEMWYVADCEPGAYLYVGFNRPVTRDEYLRAVSEGTLTDLLMRYEVRKGDAYYIPAGTVHAIGPGLLIAEIQETSDITYRISDWGRLGRDGKPRQLHTAEATDAIDFNYGKEYFRPAVAAPGSVKEIVSTPFFTTNVIEVDGEVRRDYASLDSFVAYICTDGALRADTDGGSEKLAALESLLLPAEIDEAVLSGKGTLLEVYMV</sequence>
<dbReference type="InterPro" id="IPR014710">
    <property type="entry name" value="RmlC-like_jellyroll"/>
</dbReference>
<dbReference type="InterPro" id="IPR011051">
    <property type="entry name" value="RmlC_Cupin_sf"/>
</dbReference>
<dbReference type="SUPFAM" id="SSF51182">
    <property type="entry name" value="RmlC-like cupins"/>
    <property type="match status" value="1"/>
</dbReference>
<feature type="domain" description="Phosphomannose isomerase type I catalytic" evidence="3">
    <location>
        <begin position="9"/>
        <end position="121"/>
    </location>
</feature>
<dbReference type="InterPro" id="IPR051804">
    <property type="entry name" value="Carb_Metab_Reg_Kinase/Isom"/>
</dbReference>
<name>A0ABR4YLU2_9BACT</name>
<dbReference type="Pfam" id="PF20511">
    <property type="entry name" value="PMI_typeI_cat"/>
    <property type="match status" value="1"/>
</dbReference>
<evidence type="ECO:0000259" key="3">
    <source>
        <dbReference type="Pfam" id="PF20511"/>
    </source>
</evidence>
<evidence type="ECO:0000313" key="4">
    <source>
        <dbReference type="EMBL" id="KHE43061.1"/>
    </source>
</evidence>
<dbReference type="Gene3D" id="2.60.120.10">
    <property type="entry name" value="Jelly Rolls"/>
    <property type="match status" value="2"/>
</dbReference>
<dbReference type="PANTHER" id="PTHR42742:SF3">
    <property type="entry name" value="FRUCTOKINASE"/>
    <property type="match status" value="1"/>
</dbReference>
<dbReference type="CDD" id="cd07010">
    <property type="entry name" value="cupin_PMI_type_I_N_bac"/>
    <property type="match status" value="1"/>
</dbReference>
<gene>
    <name evidence="4" type="ORF">LG35_01000</name>
</gene>
<keyword evidence="4" id="KW-0413">Isomerase</keyword>
<organism evidence="4 5">
    <name type="scientific">Alistipes inops</name>
    <dbReference type="NCBI Taxonomy" id="1501391"/>
    <lineage>
        <taxon>Bacteria</taxon>
        <taxon>Pseudomonadati</taxon>
        <taxon>Bacteroidota</taxon>
        <taxon>Bacteroidia</taxon>
        <taxon>Bacteroidales</taxon>
        <taxon>Rikenellaceae</taxon>
        <taxon>Alistipes</taxon>
    </lineage>
</organism>